<organism evidence="12 13">
    <name type="scientific">Bemisia tabaci</name>
    <name type="common">Sweetpotato whitefly</name>
    <name type="synonym">Aleurodes tabaci</name>
    <dbReference type="NCBI Taxonomy" id="7038"/>
    <lineage>
        <taxon>Eukaryota</taxon>
        <taxon>Metazoa</taxon>
        <taxon>Ecdysozoa</taxon>
        <taxon>Arthropoda</taxon>
        <taxon>Hexapoda</taxon>
        <taxon>Insecta</taxon>
        <taxon>Pterygota</taxon>
        <taxon>Neoptera</taxon>
        <taxon>Paraneoptera</taxon>
        <taxon>Hemiptera</taxon>
        <taxon>Sternorrhyncha</taxon>
        <taxon>Aleyrodoidea</taxon>
        <taxon>Aleyrodidae</taxon>
        <taxon>Aleyrodinae</taxon>
        <taxon>Bemisia</taxon>
    </lineage>
</organism>
<comment type="catalytic activity">
    <reaction evidence="9">
        <text>N-terminal L-prolyl-L-prolyl-L-lysyl-[protein] + 2 S-adenosyl-L-methionine = N-terminal N,N-dimethyl-L-prolyl-L-prolyl-L-lysyl-[protein] + 2 S-adenosyl-L-homocysteine + 2 H(+)</text>
        <dbReference type="Rhea" id="RHEA:54736"/>
        <dbReference type="Rhea" id="RHEA-COMP:13787"/>
        <dbReference type="Rhea" id="RHEA-COMP:13974"/>
        <dbReference type="ChEBI" id="CHEBI:15378"/>
        <dbReference type="ChEBI" id="CHEBI:57856"/>
        <dbReference type="ChEBI" id="CHEBI:59789"/>
        <dbReference type="ChEBI" id="CHEBI:138059"/>
        <dbReference type="ChEBI" id="CHEBI:138318"/>
        <dbReference type="EC" id="2.1.1.244"/>
    </reaction>
</comment>
<evidence type="ECO:0000256" key="10">
    <source>
        <dbReference type="ARBA" id="ARBA00048167"/>
    </source>
</evidence>
<evidence type="ECO:0000256" key="11">
    <source>
        <dbReference type="PIRSR" id="PIRSR016958-1"/>
    </source>
</evidence>
<evidence type="ECO:0000256" key="5">
    <source>
        <dbReference type="ARBA" id="ARBA00039112"/>
    </source>
</evidence>
<feature type="binding site" evidence="11">
    <location>
        <begin position="120"/>
        <end position="121"/>
    </location>
    <ligand>
        <name>S-adenosyl-L-methionine</name>
        <dbReference type="ChEBI" id="CHEBI:59789"/>
    </ligand>
</feature>
<proteinExistence type="inferred from homology"/>
<feature type="binding site" evidence="11">
    <location>
        <position position="138"/>
    </location>
    <ligand>
        <name>S-adenosyl-L-methionine</name>
        <dbReference type="ChEBI" id="CHEBI:59789"/>
    </ligand>
</feature>
<evidence type="ECO:0000256" key="3">
    <source>
        <dbReference type="ARBA" id="ARBA00022679"/>
    </source>
</evidence>
<evidence type="ECO:0000256" key="6">
    <source>
        <dbReference type="ARBA" id="ARBA00039449"/>
    </source>
</evidence>
<dbReference type="Gene3D" id="3.40.50.150">
    <property type="entry name" value="Vaccinia Virus protein VP39"/>
    <property type="match status" value="1"/>
</dbReference>
<evidence type="ECO:0000256" key="8">
    <source>
        <dbReference type="ARBA" id="ARBA00047306"/>
    </source>
</evidence>
<evidence type="ECO:0000256" key="7">
    <source>
        <dbReference type="ARBA" id="ARBA00043129"/>
    </source>
</evidence>
<evidence type="ECO:0000256" key="4">
    <source>
        <dbReference type="ARBA" id="ARBA00022691"/>
    </source>
</evidence>
<keyword evidence="3" id="KW-0808">Transferase</keyword>
<reference evidence="12" key="1">
    <citation type="submission" date="2021-12" db="EMBL/GenBank/DDBJ databases">
        <authorList>
            <person name="King R."/>
        </authorList>
    </citation>
    <scope>NUCLEOTIDE SEQUENCE</scope>
</reference>
<feature type="binding site" evidence="11">
    <location>
        <position position="71"/>
    </location>
    <ligand>
        <name>S-adenosyl-L-methionine</name>
        <dbReference type="ChEBI" id="CHEBI:59789"/>
    </ligand>
</feature>
<evidence type="ECO:0000256" key="9">
    <source>
        <dbReference type="ARBA" id="ARBA00047885"/>
    </source>
</evidence>
<feature type="binding site" evidence="11">
    <location>
        <position position="76"/>
    </location>
    <ligand>
        <name>S-adenosyl-L-methionine</name>
        <dbReference type="ChEBI" id="CHEBI:59789"/>
    </ligand>
</feature>
<dbReference type="SUPFAM" id="SSF53335">
    <property type="entry name" value="S-adenosyl-L-methionine-dependent methyltransferases"/>
    <property type="match status" value="1"/>
</dbReference>
<dbReference type="OrthoDB" id="1298661at2759"/>
<dbReference type="PANTHER" id="PTHR12753:SF0">
    <property type="entry name" value="ALPHA N-TERMINAL PROTEIN METHYLTRANSFERASE 1"/>
    <property type="match status" value="1"/>
</dbReference>
<dbReference type="EMBL" id="OU963865">
    <property type="protein sequence ID" value="CAH0388767.1"/>
    <property type="molecule type" value="Genomic_DNA"/>
</dbReference>
<evidence type="ECO:0000313" key="13">
    <source>
        <dbReference type="Proteomes" id="UP001152759"/>
    </source>
</evidence>
<dbReference type="GO" id="GO:0005737">
    <property type="term" value="C:cytoplasm"/>
    <property type="evidence" value="ECO:0007669"/>
    <property type="project" value="TreeGrafter"/>
</dbReference>
<accession>A0A9P0F402</accession>
<protein>
    <recommendedName>
        <fullName evidence="6">Alpha N-terminal protein methyltransferase 1</fullName>
        <ecNumber evidence="5">2.1.1.244</ecNumber>
    </recommendedName>
    <alternativeName>
        <fullName evidence="7">X-Pro-Lys N-terminal protein methyltransferase 1</fullName>
    </alternativeName>
</protein>
<dbReference type="Proteomes" id="UP001152759">
    <property type="component" value="Chromosome 4"/>
</dbReference>
<dbReference type="EC" id="2.1.1.244" evidence="5"/>
<dbReference type="InterPro" id="IPR029063">
    <property type="entry name" value="SAM-dependent_MTases_sf"/>
</dbReference>
<sequence>MSSDTEDQITSPDEFYEKCYNHWSKIPATMNGVLDGLSHISCIDVSGSEEFLEKIYRTPQHPGKSRALDCGAGIGRVTKYLLAKFFDKVDLVEQNPTFIEEAKKSLSSNPKVDQFICVGLQNFMPDLEGPKYDVVWIQWVMQNVVDEDVVKFLKKCKLILNERGIIVLKENVTSSDEDDIDTSDSTITRSCKSYNRLFKEAKLHCFRTKVQRKFPKELYSVMMFATKPYSKESVK</sequence>
<keyword evidence="13" id="KW-1185">Reference proteome</keyword>
<dbReference type="Pfam" id="PF05891">
    <property type="entry name" value="Methyltransf_PK"/>
    <property type="match status" value="1"/>
</dbReference>
<name>A0A9P0F402_BEMTA</name>
<gene>
    <name evidence="12" type="ORF">BEMITA_LOCUS7658</name>
</gene>
<dbReference type="PIRSF" id="PIRSF016958">
    <property type="entry name" value="DUF858_MeTrfase_lik"/>
    <property type="match status" value="1"/>
</dbReference>
<dbReference type="FunFam" id="3.40.50.150:FF:000025">
    <property type="entry name" value="N-terminal Xaa-Pro-Lys N-methyltransferase 1"/>
    <property type="match status" value="1"/>
</dbReference>
<dbReference type="KEGG" id="btab:109035782"/>
<comment type="catalytic activity">
    <reaction evidence="10">
        <text>N-terminal L-alanyl-L-prolyl-L-lysyl-[protein] + 3 S-adenosyl-L-methionine = N-terminal N,N,N-trimethyl-L-alanyl-L-prolyl-L-lysyl-[protein] + 3 S-adenosyl-L-homocysteine + 3 H(+)</text>
        <dbReference type="Rhea" id="RHEA:54712"/>
        <dbReference type="Rhea" id="RHEA-COMP:13785"/>
        <dbReference type="Rhea" id="RHEA-COMP:13971"/>
        <dbReference type="ChEBI" id="CHEBI:15378"/>
        <dbReference type="ChEBI" id="CHEBI:57856"/>
        <dbReference type="ChEBI" id="CHEBI:59789"/>
        <dbReference type="ChEBI" id="CHEBI:138057"/>
        <dbReference type="ChEBI" id="CHEBI:138315"/>
        <dbReference type="EC" id="2.1.1.244"/>
    </reaction>
</comment>
<dbReference type="PANTHER" id="PTHR12753">
    <property type="entry name" value="AD-003 - RELATED"/>
    <property type="match status" value="1"/>
</dbReference>
<evidence type="ECO:0000313" key="12">
    <source>
        <dbReference type="EMBL" id="CAH0388767.1"/>
    </source>
</evidence>
<evidence type="ECO:0000256" key="2">
    <source>
        <dbReference type="ARBA" id="ARBA00022603"/>
    </source>
</evidence>
<comment type="similarity">
    <text evidence="1">Belongs to the methyltransferase superfamily. NTM1 family.</text>
</comment>
<dbReference type="CDD" id="cd02440">
    <property type="entry name" value="AdoMet_MTases"/>
    <property type="match status" value="1"/>
</dbReference>
<comment type="catalytic activity">
    <reaction evidence="8">
        <text>N-terminal L-seryl-L-prolyl-L-lysyl-[protein] + 3 S-adenosyl-L-methionine = N-terminal N,N,N-trimethyl-L-seryl-L-prolyl-L-lysyl-[protein] + 3 S-adenosyl-L-homocysteine + 3 H(+)</text>
        <dbReference type="Rhea" id="RHEA:54724"/>
        <dbReference type="Rhea" id="RHEA-COMP:13789"/>
        <dbReference type="Rhea" id="RHEA-COMP:13973"/>
        <dbReference type="ChEBI" id="CHEBI:15378"/>
        <dbReference type="ChEBI" id="CHEBI:57856"/>
        <dbReference type="ChEBI" id="CHEBI:59789"/>
        <dbReference type="ChEBI" id="CHEBI:138061"/>
        <dbReference type="ChEBI" id="CHEBI:138317"/>
        <dbReference type="EC" id="2.1.1.244"/>
    </reaction>
</comment>
<dbReference type="AlphaFoldDB" id="A0A9P0F402"/>
<keyword evidence="4 11" id="KW-0949">S-adenosyl-L-methionine</keyword>
<dbReference type="GO" id="GO:0032259">
    <property type="term" value="P:methylation"/>
    <property type="evidence" value="ECO:0007669"/>
    <property type="project" value="UniProtKB-KW"/>
</dbReference>
<evidence type="ECO:0000256" key="1">
    <source>
        <dbReference type="ARBA" id="ARBA00009059"/>
    </source>
</evidence>
<keyword evidence="2" id="KW-0489">Methyltransferase</keyword>
<dbReference type="GO" id="GO:0071885">
    <property type="term" value="F:N-terminal protein N-methyltransferase activity"/>
    <property type="evidence" value="ECO:0007669"/>
    <property type="project" value="UniProtKB-EC"/>
</dbReference>
<dbReference type="InterPro" id="IPR008576">
    <property type="entry name" value="MeTrfase_NTM1"/>
</dbReference>